<gene>
    <name evidence="2" type="ORF">METZ01_LOCUS468122</name>
</gene>
<name>A0A383B7A8_9ZZZZ</name>
<protein>
    <submittedName>
        <fullName evidence="2">Uncharacterized protein</fullName>
    </submittedName>
</protein>
<proteinExistence type="predicted"/>
<feature type="compositionally biased region" description="Basic residues" evidence="1">
    <location>
        <begin position="63"/>
        <end position="73"/>
    </location>
</feature>
<feature type="non-terminal residue" evidence="2">
    <location>
        <position position="1"/>
    </location>
</feature>
<evidence type="ECO:0000256" key="1">
    <source>
        <dbReference type="SAM" id="MobiDB-lite"/>
    </source>
</evidence>
<accession>A0A383B7A8</accession>
<sequence>SSIEKDLPEAIELFKTLQDEPARDSVAVYMDGLSQMRSEWRIEKARIREKSRRANLKEQPARPQKRQRRLRNK</sequence>
<reference evidence="2" key="1">
    <citation type="submission" date="2018-05" db="EMBL/GenBank/DDBJ databases">
        <authorList>
            <person name="Lanie J.A."/>
            <person name="Ng W.-L."/>
            <person name="Kazmierczak K.M."/>
            <person name="Andrzejewski T.M."/>
            <person name="Davidsen T.M."/>
            <person name="Wayne K.J."/>
            <person name="Tettelin H."/>
            <person name="Glass J.I."/>
            <person name="Rusch D."/>
            <person name="Podicherti R."/>
            <person name="Tsui H.-C.T."/>
            <person name="Winkler M.E."/>
        </authorList>
    </citation>
    <scope>NUCLEOTIDE SEQUENCE</scope>
</reference>
<evidence type="ECO:0000313" key="2">
    <source>
        <dbReference type="EMBL" id="SVE15268.1"/>
    </source>
</evidence>
<feature type="region of interest" description="Disordered" evidence="1">
    <location>
        <begin position="51"/>
        <end position="73"/>
    </location>
</feature>
<organism evidence="2">
    <name type="scientific">marine metagenome</name>
    <dbReference type="NCBI Taxonomy" id="408172"/>
    <lineage>
        <taxon>unclassified sequences</taxon>
        <taxon>metagenomes</taxon>
        <taxon>ecological metagenomes</taxon>
    </lineage>
</organism>
<dbReference type="EMBL" id="UINC01197666">
    <property type="protein sequence ID" value="SVE15268.1"/>
    <property type="molecule type" value="Genomic_DNA"/>
</dbReference>
<dbReference type="AlphaFoldDB" id="A0A383B7A8"/>